<feature type="active site" description="For GATase activity" evidence="8">
    <location>
        <position position="2"/>
    </location>
</feature>
<keyword evidence="5 9" id="KW-0067">ATP-binding</keyword>
<dbReference type="OrthoDB" id="9763290at2"/>
<name>A0A518CMW3_9PLAN</name>
<accession>A0A518CMW3</accession>
<keyword evidence="13" id="KW-1185">Reference proteome</keyword>
<evidence type="ECO:0000256" key="8">
    <source>
        <dbReference type="PIRSR" id="PIRSR001589-1"/>
    </source>
</evidence>
<keyword evidence="4 9" id="KW-0547">Nucleotide-binding</keyword>
<keyword evidence="8" id="KW-0061">Asparagine biosynthesis</keyword>
<reference evidence="12 13" key="1">
    <citation type="submission" date="2019-02" db="EMBL/GenBank/DDBJ databases">
        <title>Deep-cultivation of Planctomycetes and their phenomic and genomic characterization uncovers novel biology.</title>
        <authorList>
            <person name="Wiegand S."/>
            <person name="Jogler M."/>
            <person name="Boedeker C."/>
            <person name="Pinto D."/>
            <person name="Vollmers J."/>
            <person name="Rivas-Marin E."/>
            <person name="Kohn T."/>
            <person name="Peeters S.H."/>
            <person name="Heuer A."/>
            <person name="Rast P."/>
            <person name="Oberbeckmann S."/>
            <person name="Bunk B."/>
            <person name="Jeske O."/>
            <person name="Meyerdierks A."/>
            <person name="Storesund J.E."/>
            <person name="Kallscheuer N."/>
            <person name="Luecker S."/>
            <person name="Lage O.M."/>
            <person name="Pohl T."/>
            <person name="Merkel B.J."/>
            <person name="Hornburger P."/>
            <person name="Mueller R.-W."/>
            <person name="Bruemmer F."/>
            <person name="Labrenz M."/>
            <person name="Spormann A.M."/>
            <person name="Op den Camp H."/>
            <person name="Overmann J."/>
            <person name="Amann R."/>
            <person name="Jetten M.S.M."/>
            <person name="Mascher T."/>
            <person name="Medema M.H."/>
            <person name="Devos D.P."/>
            <person name="Kaster A.-K."/>
            <person name="Ovreas L."/>
            <person name="Rohde M."/>
            <person name="Galperin M.Y."/>
            <person name="Jogler C."/>
        </authorList>
    </citation>
    <scope>NUCLEOTIDE SEQUENCE [LARGE SCALE GENOMIC DNA]</scope>
    <source>
        <strain evidence="12 13">Pla110</strain>
    </source>
</reference>
<dbReference type="PIRSF" id="PIRSF001589">
    <property type="entry name" value="Asn_synthetase_glu-h"/>
    <property type="match status" value="1"/>
</dbReference>
<keyword evidence="8" id="KW-0028">Amino-acid biosynthesis</keyword>
<feature type="binding site" evidence="9">
    <location>
        <position position="107"/>
    </location>
    <ligand>
        <name>L-glutamine</name>
        <dbReference type="ChEBI" id="CHEBI:58359"/>
    </ligand>
</feature>
<dbReference type="InterPro" id="IPR001962">
    <property type="entry name" value="Asn_synthase"/>
</dbReference>
<dbReference type="Gene3D" id="3.40.50.620">
    <property type="entry name" value="HUPs"/>
    <property type="match status" value="2"/>
</dbReference>
<proteinExistence type="inferred from homology"/>
<protein>
    <recommendedName>
        <fullName evidence="3">asparagine synthase (glutamine-hydrolyzing)</fullName>
        <ecNumber evidence="3">6.3.5.4</ecNumber>
    </recommendedName>
</protein>
<evidence type="ECO:0000256" key="5">
    <source>
        <dbReference type="ARBA" id="ARBA00022840"/>
    </source>
</evidence>
<organism evidence="12 13">
    <name type="scientific">Polystyrenella longa</name>
    <dbReference type="NCBI Taxonomy" id="2528007"/>
    <lineage>
        <taxon>Bacteria</taxon>
        <taxon>Pseudomonadati</taxon>
        <taxon>Planctomycetota</taxon>
        <taxon>Planctomycetia</taxon>
        <taxon>Planctomycetales</taxon>
        <taxon>Planctomycetaceae</taxon>
        <taxon>Polystyrenella</taxon>
    </lineage>
</organism>
<feature type="site" description="Important for beta-aspartyl-AMP intermediate formation" evidence="10">
    <location>
        <position position="372"/>
    </location>
</feature>
<dbReference type="PANTHER" id="PTHR43284">
    <property type="entry name" value="ASPARAGINE SYNTHETASE (GLUTAMINE-HYDROLYZING)"/>
    <property type="match status" value="1"/>
</dbReference>
<dbReference type="AlphaFoldDB" id="A0A518CMW3"/>
<evidence type="ECO:0000256" key="2">
    <source>
        <dbReference type="ARBA" id="ARBA00005752"/>
    </source>
</evidence>
<dbReference type="EC" id="6.3.5.4" evidence="3"/>
<evidence type="ECO:0000256" key="7">
    <source>
        <dbReference type="ARBA" id="ARBA00048741"/>
    </source>
</evidence>
<dbReference type="RefSeq" id="WP_144995824.1">
    <property type="nucleotide sequence ID" value="NZ_CP036281.1"/>
</dbReference>
<evidence type="ECO:0000259" key="11">
    <source>
        <dbReference type="PROSITE" id="PS51278"/>
    </source>
</evidence>
<dbReference type="InterPro" id="IPR017932">
    <property type="entry name" value="GATase_2_dom"/>
</dbReference>
<comment type="similarity">
    <text evidence="2">Belongs to the asparagine synthetase family.</text>
</comment>
<dbReference type="InterPro" id="IPR029055">
    <property type="entry name" value="Ntn_hydrolases_N"/>
</dbReference>
<dbReference type="InterPro" id="IPR014729">
    <property type="entry name" value="Rossmann-like_a/b/a_fold"/>
</dbReference>
<dbReference type="Pfam" id="PF00733">
    <property type="entry name" value="Asn_synthase"/>
    <property type="match status" value="1"/>
</dbReference>
<evidence type="ECO:0000256" key="6">
    <source>
        <dbReference type="ARBA" id="ARBA00022962"/>
    </source>
</evidence>
<dbReference type="GO" id="GO:0005829">
    <property type="term" value="C:cytosol"/>
    <property type="evidence" value="ECO:0007669"/>
    <property type="project" value="TreeGrafter"/>
</dbReference>
<dbReference type="CDD" id="cd00712">
    <property type="entry name" value="AsnB"/>
    <property type="match status" value="1"/>
</dbReference>
<dbReference type="CDD" id="cd01991">
    <property type="entry name" value="Asn_synthase_B_C"/>
    <property type="match status" value="1"/>
</dbReference>
<keyword evidence="12" id="KW-0436">Ligase</keyword>
<keyword evidence="6 8" id="KW-0315">Glutamine amidotransferase</keyword>
<dbReference type="Proteomes" id="UP000317178">
    <property type="component" value="Chromosome"/>
</dbReference>
<dbReference type="PROSITE" id="PS51278">
    <property type="entry name" value="GATASE_TYPE_2"/>
    <property type="match status" value="1"/>
</dbReference>
<evidence type="ECO:0000256" key="3">
    <source>
        <dbReference type="ARBA" id="ARBA00012737"/>
    </source>
</evidence>
<dbReference type="SUPFAM" id="SSF52402">
    <property type="entry name" value="Adenine nucleotide alpha hydrolases-like"/>
    <property type="match status" value="1"/>
</dbReference>
<dbReference type="InterPro" id="IPR006426">
    <property type="entry name" value="Asn_synth_AEB"/>
</dbReference>
<dbReference type="SUPFAM" id="SSF56235">
    <property type="entry name" value="N-terminal nucleophile aminohydrolases (Ntn hydrolases)"/>
    <property type="match status" value="1"/>
</dbReference>
<evidence type="ECO:0000313" key="13">
    <source>
        <dbReference type="Proteomes" id="UP000317178"/>
    </source>
</evidence>
<evidence type="ECO:0000256" key="4">
    <source>
        <dbReference type="ARBA" id="ARBA00022741"/>
    </source>
</evidence>
<sequence>MCGFVGAVWKAGRAPIDRSLFEQTTQQLAHRGPDSSGFFFGEPASPDGSHCWLGHRRLSIIDLETGQQPITNEAGNLQLVCNGEIYNYQSLRQDLLSRGHQFRTASDSEVILHLYEEHGPDCLQQLIGMFSVAIWDQSRSSIFLARDRLGQKPLFYANLSDRLLFASELKGLLPFHNGPRELNPHAIDLYLRYQYVPHTTCIYQDVHQLPPAHYALIDDSEVQVQRYWSAPYRQQVTATPEFKRQTQEELRERLTDAVKIRLRSDVPLGSFLSGGLDSTLITGLMAQELDQPIKTFSIGFGTPEFDESSFAQLAAKSLGTEHHQRTVTPQIEALLPQLAWHYDQPFGDSSAIPTWYLSEETRGSVTVALTGDGGDEVFGGYDRYRAMLLATWADRFPSPLKKILSAKLWQRMPGSIQYRSTARRLKRFLSEMNSSPVDQYFRWISIFRDEQLAGLYSTEFQHQLPSEDPSDFLTDNMQDASDRDLVSQIMASDLQTYLPGDILTKVDLASMAHGLECRSPFLDHRVVELAAQLPREWKLNRKSGKKFLKETFCDLIPNEICERPKMGFGVPLDHWFRNELRTLAEDILLSDRMENRGMFGKEGVERMLREHQANTHDHAARIWSLLMLELWQRTWIDTPQTLPQPITL</sequence>
<dbReference type="KEGG" id="plon:Pla110_22900"/>
<evidence type="ECO:0000256" key="9">
    <source>
        <dbReference type="PIRSR" id="PIRSR001589-2"/>
    </source>
</evidence>
<dbReference type="GO" id="GO:0005524">
    <property type="term" value="F:ATP binding"/>
    <property type="evidence" value="ECO:0007669"/>
    <property type="project" value="UniProtKB-KW"/>
</dbReference>
<dbReference type="PANTHER" id="PTHR43284:SF1">
    <property type="entry name" value="ASPARAGINE SYNTHETASE"/>
    <property type="match status" value="1"/>
</dbReference>
<dbReference type="GO" id="GO:0004066">
    <property type="term" value="F:asparagine synthase (glutamine-hydrolyzing) activity"/>
    <property type="evidence" value="ECO:0007669"/>
    <property type="project" value="UniProtKB-EC"/>
</dbReference>
<feature type="domain" description="Glutamine amidotransferase type-2" evidence="11">
    <location>
        <begin position="2"/>
        <end position="220"/>
    </location>
</feature>
<dbReference type="Pfam" id="PF13537">
    <property type="entry name" value="GATase_7"/>
    <property type="match status" value="1"/>
</dbReference>
<evidence type="ECO:0000256" key="1">
    <source>
        <dbReference type="ARBA" id="ARBA00005187"/>
    </source>
</evidence>
<dbReference type="Gene3D" id="3.60.20.10">
    <property type="entry name" value="Glutamine Phosphoribosylpyrophosphate, subunit 1, domain 1"/>
    <property type="match status" value="1"/>
</dbReference>
<comment type="catalytic activity">
    <reaction evidence="7">
        <text>L-aspartate + L-glutamine + ATP + H2O = L-asparagine + L-glutamate + AMP + diphosphate + H(+)</text>
        <dbReference type="Rhea" id="RHEA:12228"/>
        <dbReference type="ChEBI" id="CHEBI:15377"/>
        <dbReference type="ChEBI" id="CHEBI:15378"/>
        <dbReference type="ChEBI" id="CHEBI:29985"/>
        <dbReference type="ChEBI" id="CHEBI:29991"/>
        <dbReference type="ChEBI" id="CHEBI:30616"/>
        <dbReference type="ChEBI" id="CHEBI:33019"/>
        <dbReference type="ChEBI" id="CHEBI:58048"/>
        <dbReference type="ChEBI" id="CHEBI:58359"/>
        <dbReference type="ChEBI" id="CHEBI:456215"/>
        <dbReference type="EC" id="6.3.5.4"/>
    </reaction>
</comment>
<dbReference type="InterPro" id="IPR033738">
    <property type="entry name" value="AsnB_N"/>
</dbReference>
<evidence type="ECO:0000313" key="12">
    <source>
        <dbReference type="EMBL" id="QDU80559.1"/>
    </source>
</evidence>
<dbReference type="NCBIfam" id="TIGR01536">
    <property type="entry name" value="asn_synth_AEB"/>
    <property type="match status" value="1"/>
</dbReference>
<dbReference type="GO" id="GO:0006529">
    <property type="term" value="P:asparagine biosynthetic process"/>
    <property type="evidence" value="ECO:0007669"/>
    <property type="project" value="UniProtKB-KW"/>
</dbReference>
<dbReference type="InterPro" id="IPR051786">
    <property type="entry name" value="ASN_synthetase/amidase"/>
</dbReference>
<comment type="pathway">
    <text evidence="1">Amino-acid biosynthesis; L-asparagine biosynthesis; L-asparagine from L-aspartate (L-Gln route): step 1/1.</text>
</comment>
<gene>
    <name evidence="12" type="primary">asnB_2</name>
    <name evidence="12" type="ORF">Pla110_22900</name>
</gene>
<feature type="binding site" evidence="9">
    <location>
        <position position="298"/>
    </location>
    <ligand>
        <name>ATP</name>
        <dbReference type="ChEBI" id="CHEBI:30616"/>
    </ligand>
</feature>
<evidence type="ECO:0000256" key="10">
    <source>
        <dbReference type="PIRSR" id="PIRSR001589-3"/>
    </source>
</evidence>
<dbReference type="EMBL" id="CP036281">
    <property type="protein sequence ID" value="QDU80559.1"/>
    <property type="molecule type" value="Genomic_DNA"/>
</dbReference>